<feature type="compositionally biased region" description="Low complexity" evidence="3">
    <location>
        <begin position="264"/>
        <end position="284"/>
    </location>
</feature>
<dbReference type="CDD" id="cd04402">
    <property type="entry name" value="RhoGAP_ARHGAP20"/>
    <property type="match status" value="1"/>
</dbReference>
<keyword evidence="1" id="KW-0343">GTPase activation</keyword>
<dbReference type="PROSITE" id="PS50238">
    <property type="entry name" value="RHOGAP"/>
    <property type="match status" value="1"/>
</dbReference>
<dbReference type="SMART" id="SM00324">
    <property type="entry name" value="RhoGAP"/>
    <property type="match status" value="1"/>
</dbReference>
<dbReference type="GO" id="GO:0007165">
    <property type="term" value="P:signal transduction"/>
    <property type="evidence" value="ECO:0007669"/>
    <property type="project" value="InterPro"/>
</dbReference>
<evidence type="ECO:0000313" key="5">
    <source>
        <dbReference type="Ensembl" id="ENSMALP00000028674.1"/>
    </source>
</evidence>
<evidence type="ECO:0000256" key="1">
    <source>
        <dbReference type="ARBA" id="ARBA00022468"/>
    </source>
</evidence>
<organism evidence="5 6">
    <name type="scientific">Monopterus albus</name>
    <name type="common">Swamp eel</name>
    <dbReference type="NCBI Taxonomy" id="43700"/>
    <lineage>
        <taxon>Eukaryota</taxon>
        <taxon>Metazoa</taxon>
        <taxon>Chordata</taxon>
        <taxon>Craniata</taxon>
        <taxon>Vertebrata</taxon>
        <taxon>Euteleostomi</taxon>
        <taxon>Actinopterygii</taxon>
        <taxon>Neopterygii</taxon>
        <taxon>Teleostei</taxon>
        <taxon>Neoteleostei</taxon>
        <taxon>Acanthomorphata</taxon>
        <taxon>Anabantaria</taxon>
        <taxon>Synbranchiformes</taxon>
        <taxon>Synbranchidae</taxon>
        <taxon>Monopterus</taxon>
    </lineage>
</organism>
<feature type="region of interest" description="Disordered" evidence="3">
    <location>
        <begin position="394"/>
        <end position="421"/>
    </location>
</feature>
<dbReference type="InterPro" id="IPR008936">
    <property type="entry name" value="Rho_GTPase_activation_prot"/>
</dbReference>
<keyword evidence="2" id="KW-0597">Phosphoprotein</keyword>
<accession>A0A3Q3K524</accession>
<evidence type="ECO:0000256" key="2">
    <source>
        <dbReference type="ARBA" id="ARBA00022553"/>
    </source>
</evidence>
<dbReference type="InterPro" id="IPR000198">
    <property type="entry name" value="RhoGAP_dom"/>
</dbReference>
<dbReference type="InterPro" id="IPR047886">
    <property type="entry name" value="ARHGAP20-like_RhoGAP"/>
</dbReference>
<feature type="domain" description="Rho-GAP" evidence="4">
    <location>
        <begin position="43"/>
        <end position="227"/>
    </location>
</feature>
<dbReference type="GO" id="GO:0005096">
    <property type="term" value="F:GTPase activator activity"/>
    <property type="evidence" value="ECO:0007669"/>
    <property type="project" value="UniProtKB-KW"/>
</dbReference>
<feature type="compositionally biased region" description="Polar residues" evidence="3">
    <location>
        <begin position="394"/>
        <end position="404"/>
    </location>
</feature>
<name>A0A3Q3K524_MONAL</name>
<evidence type="ECO:0000259" key="4">
    <source>
        <dbReference type="PROSITE" id="PS50238"/>
    </source>
</evidence>
<feature type="region of interest" description="Disordered" evidence="3">
    <location>
        <begin position="244"/>
        <end position="285"/>
    </location>
</feature>
<dbReference type="SUPFAM" id="SSF48350">
    <property type="entry name" value="GTPase activation domain, GAP"/>
    <property type="match status" value="1"/>
</dbReference>
<evidence type="ECO:0000313" key="6">
    <source>
        <dbReference type="Proteomes" id="UP000261600"/>
    </source>
</evidence>
<dbReference type="PANTHER" id="PTHR23179:SF26">
    <property type="entry name" value="T-CELL ACTIVATION RHO GTPASE-ACTIVATING PROTEIN"/>
    <property type="match status" value="1"/>
</dbReference>
<dbReference type="Ensembl" id="ENSMALT00000029193.1">
    <property type="protein sequence ID" value="ENSMALP00000028674.1"/>
    <property type="gene ID" value="ENSMALG00000019787.1"/>
</dbReference>
<dbReference type="Gene3D" id="1.10.555.10">
    <property type="entry name" value="Rho GTPase activation protein"/>
    <property type="match status" value="1"/>
</dbReference>
<reference evidence="5" key="2">
    <citation type="submission" date="2025-09" db="UniProtKB">
        <authorList>
            <consortium name="Ensembl"/>
        </authorList>
    </citation>
    <scope>IDENTIFICATION</scope>
</reference>
<evidence type="ECO:0000256" key="3">
    <source>
        <dbReference type="SAM" id="MobiDB-lite"/>
    </source>
</evidence>
<dbReference type="Proteomes" id="UP000261600">
    <property type="component" value="Unplaced"/>
</dbReference>
<sequence>MDKIFLLSSESKWKLVKKLRKGSSFISKASRTGTDTKTQLFGQPLCKICPDDCSLPKPEMLVLLRKKGPSTEGVFRKPCNNKNMKDIREQLNSGLEVDLDGQPVVLLVGLLKSFLKELPGSLLVSELYDSWMMALDNEDTQQKALEITKVIDELPRHNKLLLQHLVCILHHILESVDINKMDAHNLAVCIAPTLLQLDSTPLDEQKEKMKKVTELTEFLIEHYKILGENIPNLLDTDEDSLCSQHHDSAYDSTDPDGDGEAGETSTRGKCGSSSSLSPSTTTSSWANDAIFNTKPEFNRRCSEPIILLSADIQSLCSHARSHDDCSMKRDFEEKSLKKPISDDSFLLGQGGARPVLLFTKLSRSSNTDSLAYIEGNRIRDCSCSSLESAASNQSEGSVFTSSPVGSPPCSRRTNTTGQLTVGVKSQQDIARLISDERRRSQSMRLPSKVLGNRNLSKENAFPCGTLQEDSQSEADPPAELLRKPRPLSAIEVFKQVDSRLPCRPPTYEQAVRNVSLPPQYGALTVQHAIELERRSRPSSVNYDFPSACSVNQYIDCFAQAAQDKTNTAERRKPFRQRAMSESVSAGHHEVVSRRCSQPVFEEFSYAKESYV</sequence>
<dbReference type="AlphaFoldDB" id="A0A3Q3K524"/>
<proteinExistence type="predicted"/>
<protein>
    <recommendedName>
        <fullName evidence="4">Rho-GAP domain-containing protein</fullName>
    </recommendedName>
</protein>
<keyword evidence="6" id="KW-1185">Reference proteome</keyword>
<dbReference type="GO" id="GO:0035023">
    <property type="term" value="P:regulation of Rho protein signal transduction"/>
    <property type="evidence" value="ECO:0007669"/>
    <property type="project" value="InterPro"/>
</dbReference>
<dbReference type="PANTHER" id="PTHR23179">
    <property type="entry name" value="T-CELL ACTIVATION RHO GTPASE ACTIVATING PROTEIN-RELATED"/>
    <property type="match status" value="1"/>
</dbReference>
<dbReference type="STRING" id="43700.ENSMALP00000028674"/>
<feature type="compositionally biased region" description="Polar residues" evidence="3">
    <location>
        <begin position="411"/>
        <end position="421"/>
    </location>
</feature>
<dbReference type="Pfam" id="PF00620">
    <property type="entry name" value="RhoGAP"/>
    <property type="match status" value="1"/>
</dbReference>
<reference evidence="5" key="1">
    <citation type="submission" date="2025-08" db="UniProtKB">
        <authorList>
            <consortium name="Ensembl"/>
        </authorList>
    </citation>
    <scope>IDENTIFICATION</scope>
</reference>